<organism evidence="1 2">
    <name type="scientific">Enterococcus phage EFDG1</name>
    <dbReference type="NCBI Taxonomy" id="1597976"/>
    <lineage>
        <taxon>Viruses</taxon>
        <taxon>Duplodnaviria</taxon>
        <taxon>Heunggongvirae</taxon>
        <taxon>Uroviricota</taxon>
        <taxon>Caudoviricetes</taxon>
        <taxon>Herelleviridae</taxon>
        <taxon>Brockvirinae</taxon>
        <taxon>Schiekvirus</taxon>
        <taxon>Schiekvirus EFDG1</taxon>
    </lineage>
</organism>
<keyword evidence="2" id="KW-1185">Reference proteome</keyword>
<dbReference type="KEGG" id="vg:26644520"/>
<dbReference type="RefSeq" id="YP_009513915.1">
    <property type="nucleotide sequence ID" value="NC_029009.1"/>
</dbReference>
<evidence type="ECO:0000313" key="1">
    <source>
        <dbReference type="EMBL" id="AXY05398.1"/>
    </source>
</evidence>
<sequence>MSTHEELQKLGLVDEQGSLKIEARKTMETPLQALADLLNDKVSSDSGVYVSDCFQSVMIREERPYRVVKGLHDIPTLVFSGTVYPLDRLTCYPDIHNINYQDVSLFKPVKEEHVDQIIFMVQNLYNLNNRNNNLYMQFKRYQCGKVTYEEIMNTLKSNMEFWSVPNYVESLVEEYYVNPHLFDVKTPVEQLIEQVELIESRRKRVKERDDEGIYD</sequence>
<protein>
    <submittedName>
        <fullName evidence="1">Uncharacterized protein</fullName>
    </submittedName>
</protein>
<dbReference type="Proteomes" id="UP000032402">
    <property type="component" value="Segment"/>
</dbReference>
<evidence type="ECO:0000313" key="2">
    <source>
        <dbReference type="Proteomes" id="UP000032402"/>
    </source>
</evidence>
<reference evidence="1 2" key="1">
    <citation type="journal article" date="2015" name="Appl. Environ. Microbiol.">
        <title>Targeting Enterococcus faecalis Biofilms with Phage Therapy.</title>
        <authorList>
            <person name="Khalifa L."/>
            <person name="Brosh Y."/>
            <person name="Gelman D."/>
            <person name="Coppenhagen-Glazer S."/>
            <person name="Beyth S."/>
            <person name="Poradosu-Cohen R."/>
            <person name="Que Y.A."/>
            <person name="Beyth N."/>
            <person name="Hazan R."/>
        </authorList>
    </citation>
    <scope>NUCLEOTIDE SEQUENCE [LARGE SCALE GENOMIC DNA]</scope>
</reference>
<name>A0A347UYF5_9CAUD</name>
<accession>A0A347UYF5</accession>
<proteinExistence type="predicted"/>
<dbReference type="GeneID" id="26644520"/>
<dbReference type="EMBL" id="KP339049">
    <property type="protein sequence ID" value="AXY05398.1"/>
    <property type="molecule type" value="Genomic_DNA"/>
</dbReference>